<dbReference type="PANTHER" id="PTHR14499">
    <property type="entry name" value="POTASSIUM CHANNEL TETRAMERIZATION DOMAIN-CONTAINING"/>
    <property type="match status" value="1"/>
</dbReference>
<dbReference type="SUPFAM" id="SSF54695">
    <property type="entry name" value="POZ domain"/>
    <property type="match status" value="1"/>
</dbReference>
<proteinExistence type="predicted"/>
<dbReference type="EMBL" id="MLFT02000011">
    <property type="protein sequence ID" value="PHT35226.1"/>
    <property type="molecule type" value="Genomic_DNA"/>
</dbReference>
<sequence length="272" mass="30677">MSTPKGRVKLNVGGRIFETTVTTLEIAGEDSLFCAMLDKNWNPHSDSDFTEHLIDRNPDCFGVLLDLLRTGELYIPPKRLNIMAFWIMSGRTIHSGLVSKGCLDYNKVNNLCWIDSENIVVSTDGKLGSGCMGLFNASTGELRYKFQVPDKLKGYTSGALGFSPDNKLFSSCTGPGDQHGIGVWDQVTGTRIDFLYGSLYRSQNNASRLQWLHGTKCLMVSSFNLRNSISLFDVRKISVVWSWSSEYYEDDQTKQLCSRLERVSRFHGFEEY</sequence>
<dbReference type="Proteomes" id="UP000224567">
    <property type="component" value="Unassembled WGS sequence"/>
</dbReference>
<dbReference type="Gene3D" id="3.30.710.10">
    <property type="entry name" value="Potassium Channel Kv1.1, Chain A"/>
    <property type="match status" value="1"/>
</dbReference>
<dbReference type="CDD" id="cd18316">
    <property type="entry name" value="BTB_POZ_KCTD-like"/>
    <property type="match status" value="1"/>
</dbReference>
<name>A0A2G2VQI4_CAPBA</name>
<evidence type="ECO:0000313" key="4">
    <source>
        <dbReference type="Proteomes" id="UP000224567"/>
    </source>
</evidence>
<gene>
    <name evidence="3" type="ORF">CQW23_27026</name>
</gene>
<reference evidence="4" key="2">
    <citation type="journal article" date="2017" name="J. Anim. Genet.">
        <title>Multiple reference genome sequences of hot pepper reveal the massive evolution of plant disease resistance genes by retroduplication.</title>
        <authorList>
            <person name="Kim S."/>
            <person name="Park J."/>
            <person name="Yeom S.-I."/>
            <person name="Kim Y.-M."/>
            <person name="Seo E."/>
            <person name="Kim K.-T."/>
            <person name="Kim M.-S."/>
            <person name="Lee J.M."/>
            <person name="Cheong K."/>
            <person name="Shin H.-S."/>
            <person name="Kim S.-B."/>
            <person name="Han K."/>
            <person name="Lee J."/>
            <person name="Park M."/>
            <person name="Lee H.-A."/>
            <person name="Lee H.-Y."/>
            <person name="Lee Y."/>
            <person name="Oh S."/>
            <person name="Lee J.H."/>
            <person name="Choi E."/>
            <person name="Choi E."/>
            <person name="Lee S.E."/>
            <person name="Jeon J."/>
            <person name="Kim H."/>
            <person name="Choi G."/>
            <person name="Song H."/>
            <person name="Lee J."/>
            <person name="Lee S.-C."/>
            <person name="Kwon J.-K."/>
            <person name="Lee H.-Y."/>
            <person name="Koo N."/>
            <person name="Hong Y."/>
            <person name="Kim R.W."/>
            <person name="Kang W.-H."/>
            <person name="Huh J.H."/>
            <person name="Kang B.-C."/>
            <person name="Yang T.-J."/>
            <person name="Lee Y.-H."/>
            <person name="Bennetzen J.L."/>
            <person name="Choi D."/>
        </authorList>
    </citation>
    <scope>NUCLEOTIDE SEQUENCE [LARGE SCALE GENOMIC DNA]</scope>
    <source>
        <strain evidence="4">cv. PBC81</strain>
    </source>
</reference>
<dbReference type="InterPro" id="IPR003131">
    <property type="entry name" value="T1-type_BTB"/>
</dbReference>
<evidence type="ECO:0000313" key="3">
    <source>
        <dbReference type="EMBL" id="PHT35226.1"/>
    </source>
</evidence>
<comment type="pathway">
    <text evidence="1">Protein modification; protein ubiquitination.</text>
</comment>
<dbReference type="OrthoDB" id="2414723at2759"/>
<keyword evidence="4" id="KW-1185">Reference proteome</keyword>
<dbReference type="InterPro" id="IPR057441">
    <property type="entry name" value="Beta_prop_At2g24240"/>
</dbReference>
<feature type="domain" description="BTB" evidence="2">
    <location>
        <begin position="6"/>
        <end position="77"/>
    </location>
</feature>
<reference evidence="3 4" key="1">
    <citation type="journal article" date="2017" name="Genome Biol.">
        <title>New reference genome sequences of hot pepper reveal the massive evolution of plant disease-resistance genes by retroduplication.</title>
        <authorList>
            <person name="Kim S."/>
            <person name="Park J."/>
            <person name="Yeom S.I."/>
            <person name="Kim Y.M."/>
            <person name="Seo E."/>
            <person name="Kim K.T."/>
            <person name="Kim M.S."/>
            <person name="Lee J.M."/>
            <person name="Cheong K."/>
            <person name="Shin H.S."/>
            <person name="Kim S.B."/>
            <person name="Han K."/>
            <person name="Lee J."/>
            <person name="Park M."/>
            <person name="Lee H.A."/>
            <person name="Lee H.Y."/>
            <person name="Lee Y."/>
            <person name="Oh S."/>
            <person name="Lee J.H."/>
            <person name="Choi E."/>
            <person name="Choi E."/>
            <person name="Lee S.E."/>
            <person name="Jeon J."/>
            <person name="Kim H."/>
            <person name="Choi G."/>
            <person name="Song H."/>
            <person name="Lee J."/>
            <person name="Lee S.C."/>
            <person name="Kwon J.K."/>
            <person name="Lee H.Y."/>
            <person name="Koo N."/>
            <person name="Hong Y."/>
            <person name="Kim R.W."/>
            <person name="Kang W.H."/>
            <person name="Huh J.H."/>
            <person name="Kang B.C."/>
            <person name="Yang T.J."/>
            <person name="Lee Y.H."/>
            <person name="Bennetzen J.L."/>
            <person name="Choi D."/>
        </authorList>
    </citation>
    <scope>NUCLEOTIDE SEQUENCE [LARGE SCALE GENOMIC DNA]</scope>
    <source>
        <strain evidence="4">cv. PBC81</strain>
    </source>
</reference>
<dbReference type="PROSITE" id="PS50097">
    <property type="entry name" value="BTB"/>
    <property type="match status" value="1"/>
</dbReference>
<dbReference type="Pfam" id="PF25279">
    <property type="entry name" value="Beta_prop_At2g24240"/>
    <property type="match status" value="1"/>
</dbReference>
<dbReference type="SUPFAM" id="SSF69322">
    <property type="entry name" value="Tricorn protease domain 2"/>
    <property type="match status" value="1"/>
</dbReference>
<dbReference type="Pfam" id="PF02214">
    <property type="entry name" value="BTB_2"/>
    <property type="match status" value="1"/>
</dbReference>
<dbReference type="Gene3D" id="2.130.10.10">
    <property type="entry name" value="YVTN repeat-like/Quinoprotein amine dehydrogenase"/>
    <property type="match status" value="1"/>
</dbReference>
<evidence type="ECO:0000256" key="1">
    <source>
        <dbReference type="ARBA" id="ARBA00004906"/>
    </source>
</evidence>
<dbReference type="AlphaFoldDB" id="A0A2G2VQI4"/>
<dbReference type="PANTHER" id="PTHR14499:SF118">
    <property type="entry name" value="POTASSIUM CHANNEL TETRAMERISATION-TYPE BTB DOMAIN-CONTAINING PROTEIN"/>
    <property type="match status" value="1"/>
</dbReference>
<dbReference type="InterPro" id="IPR011333">
    <property type="entry name" value="SKP1/BTB/POZ_sf"/>
</dbReference>
<dbReference type="InterPro" id="IPR015943">
    <property type="entry name" value="WD40/YVTN_repeat-like_dom_sf"/>
</dbReference>
<comment type="caution">
    <text evidence="3">The sequence shown here is derived from an EMBL/GenBank/DDBJ whole genome shotgun (WGS) entry which is preliminary data.</text>
</comment>
<organism evidence="3 4">
    <name type="scientific">Capsicum baccatum</name>
    <name type="common">Peruvian pepper</name>
    <dbReference type="NCBI Taxonomy" id="33114"/>
    <lineage>
        <taxon>Eukaryota</taxon>
        <taxon>Viridiplantae</taxon>
        <taxon>Streptophyta</taxon>
        <taxon>Embryophyta</taxon>
        <taxon>Tracheophyta</taxon>
        <taxon>Spermatophyta</taxon>
        <taxon>Magnoliopsida</taxon>
        <taxon>eudicotyledons</taxon>
        <taxon>Gunneridae</taxon>
        <taxon>Pentapetalae</taxon>
        <taxon>asterids</taxon>
        <taxon>lamiids</taxon>
        <taxon>Solanales</taxon>
        <taxon>Solanaceae</taxon>
        <taxon>Solanoideae</taxon>
        <taxon>Capsiceae</taxon>
        <taxon>Capsicum</taxon>
    </lineage>
</organism>
<protein>
    <recommendedName>
        <fullName evidence="2">BTB domain-containing protein</fullName>
    </recommendedName>
</protein>
<evidence type="ECO:0000259" key="2">
    <source>
        <dbReference type="PROSITE" id="PS50097"/>
    </source>
</evidence>
<accession>A0A2G2VQI4</accession>
<dbReference type="InterPro" id="IPR000210">
    <property type="entry name" value="BTB/POZ_dom"/>
</dbReference>
<dbReference type="SMART" id="SM00225">
    <property type="entry name" value="BTB"/>
    <property type="match status" value="1"/>
</dbReference>
<dbReference type="GO" id="GO:0051260">
    <property type="term" value="P:protein homooligomerization"/>
    <property type="evidence" value="ECO:0007669"/>
    <property type="project" value="InterPro"/>
</dbReference>